<dbReference type="Pfam" id="PF25023">
    <property type="entry name" value="TEN_YD-shell"/>
    <property type="match status" value="1"/>
</dbReference>
<evidence type="ECO:0000256" key="1">
    <source>
        <dbReference type="ARBA" id="ARBA00022737"/>
    </source>
</evidence>
<keyword evidence="5" id="KW-1185">Reference proteome</keyword>
<dbReference type="PANTHER" id="PTHR32305:SF15">
    <property type="entry name" value="PROTEIN RHSA-RELATED"/>
    <property type="match status" value="1"/>
</dbReference>
<dbReference type="EMBL" id="CP133568">
    <property type="protein sequence ID" value="WMT05112.1"/>
    <property type="molecule type" value="Genomic_DNA"/>
</dbReference>
<dbReference type="InterPro" id="IPR022385">
    <property type="entry name" value="Rhs_assc_core"/>
</dbReference>
<organism evidence="4 5">
    <name type="scientific">Lysobacter yananisis</name>
    <dbReference type="NCBI Taxonomy" id="1003114"/>
    <lineage>
        <taxon>Bacteria</taxon>
        <taxon>Pseudomonadati</taxon>
        <taxon>Pseudomonadota</taxon>
        <taxon>Gammaproteobacteria</taxon>
        <taxon>Lysobacterales</taxon>
        <taxon>Lysobacteraceae</taxon>
        <taxon>Lysobacter</taxon>
    </lineage>
</organism>
<gene>
    <name evidence="4" type="ORF">RDV84_09780</name>
</gene>
<dbReference type="Pfam" id="PF20148">
    <property type="entry name" value="DUF6531"/>
    <property type="match status" value="1"/>
</dbReference>
<keyword evidence="1" id="KW-0677">Repeat</keyword>
<dbReference type="Proteomes" id="UP001229313">
    <property type="component" value="Chromosome"/>
</dbReference>
<evidence type="ECO:0000259" key="3">
    <source>
        <dbReference type="Pfam" id="PF25023"/>
    </source>
</evidence>
<feature type="domain" description="DUF6531" evidence="2">
    <location>
        <begin position="243"/>
        <end position="313"/>
    </location>
</feature>
<feature type="domain" description="Teneurin-like YD-shell" evidence="3">
    <location>
        <begin position="1196"/>
        <end position="1441"/>
    </location>
</feature>
<dbReference type="PANTHER" id="PTHR32305">
    <property type="match status" value="1"/>
</dbReference>
<sequence>MATLIAGMSVVGTAQAQVAEYVYQASRYMPQGESQNFTNLADAEAYIRVEPATPRGNAFLRKAKTLALGDGEVLLQYEVPRRTYETYLGGYYDGHMSGNATDCSGQKCRSEEEMVAASMRAYPLSGSYTPTLRGAYLSPPFQMWGSNGRNAHVIMNAVQYSGGTIPNERQITATNAAGHSYTYRINRTDVYQCHELFTAVDNTFGEPHRGAWPMICMNTAQGSIRVRFKQRAPFCQAPSDRPGNPCAADFGNKEYREDDFSWDGFDFRRAYNSIADFPLSSGFGDNWSHTFSDRLMFDNAGYATYWVRSDGYVERLYTVESGKHVYFSPNTSNLTLTAPVKAPADPAEGVWKLSAPGQQVTWFDRQGRVLRKQIAGTSVDLQYCGGTELGSDECPSQDLVRRAVNSRGRVLEFAYTVLPGTGTVQDVRLASIKSEGRVRIQYVYDPQGRLTSAWRGGVAGAGRRYLYGEAGWLCKNASGAAIAGCDPAKFPNHLTGIEDELSVRFANYSYDDKGRATVSEHAGGAGRVAIDYVSATQSRATLASGAVRTFGYTNEELKKLSGVATTGGAGDAGQSASVSYDNRWRVASTGQAGGGRSGFGYQGANEVSLTEGLGENGEATPLTRTTQTDWNLAYNEIGERRVLNSAGAVVSRKNWTYNERGQPLVATDIDPASGQQRATTTAYCEQTDIDAGRCPVLGQIVSVDGPRTDVADITRYSYYPADAANCSATPSTGCDYRKGDPWKTTDALGRSVEALRYDASGRVLSSRDENAVVTDREYSDRGWLVASKIRGPDAGSETDDRITRFEYWPTGQVKKTTLSDGVSLTYGYDAAQRLTDVADNAGNRIRYTLDNDGKRIKEETFAAAGALKRVLSRVYNAMGQLQANQDAALHAITFRYDARGNQDRLTDALGRSNDRTYDPLNRLVRTLRDVGGLAVETKFEYDALDRQVKIVDPKGLETVYGYNGFGDRIRQSSPDTGVTEYAFNEAGSVASKRDADDAQAHRYTYDALNRLRAIHYSQAAAADVEYDYDAVNAECGAGETFALGRLTAARANGTELRYCYDRFGQVVRKVQTVSGRALTVGYGYTAGGRLRSVTYPGGATVDYVHNAQGRVSEVGVVFPGATRQVLLGAIAYEPFGPVGAWQYANGRVLRRTYDQNYRAESIVAQGGAGLSVRYGYSDPGELAEIVDPASGAILAKYSYDALGRLTHTRDGATNVALETYAYDGVGNRLSLTHGGVTTGYGYAPGSHRLASVGGSALQYNAVGNPIAIDRTGLGLGYDGAGRINEAKRSGAVVATYRYNAKGERTTASRPGVAQDLDSIYDEEGNWLGDFSASQAGRQIVWLAGAPVALFDGTGAGSIHYVEPDRGGSPRTVVDPARNVPVWSWPVNGEAFGAGTPDQDPDRDGTGFVFDLRFPGQRYDAALGANYNYMRTYLPEFGRYVESDPIGLRGGISTYAYGNGDPLGRSDRYGLLSGADMALVRHFLGFSSGLDPGRYLDISAWCDDYVADPEVASATHSLQNDVRHRTRQLAGTLSPGQSVQFTKSRQDDLYVWSIYSFGNGLFHSQTVNCTIMGAANCCASAFCRSGYGALDYFKDPVDLCQTGGACGNVQNVGGTPFWFGLSCSGMFSLSECRNAG</sequence>
<dbReference type="InterPro" id="IPR031325">
    <property type="entry name" value="RHS_repeat"/>
</dbReference>
<evidence type="ECO:0000313" key="5">
    <source>
        <dbReference type="Proteomes" id="UP001229313"/>
    </source>
</evidence>
<protein>
    <submittedName>
        <fullName evidence="4">RHS repeat-associated core domain-containing protein</fullName>
    </submittedName>
</protein>
<evidence type="ECO:0000259" key="2">
    <source>
        <dbReference type="Pfam" id="PF20148"/>
    </source>
</evidence>
<dbReference type="InterPro" id="IPR045351">
    <property type="entry name" value="DUF6531"/>
</dbReference>
<evidence type="ECO:0000313" key="4">
    <source>
        <dbReference type="EMBL" id="WMT05112.1"/>
    </source>
</evidence>
<proteinExistence type="predicted"/>
<dbReference type="InterPro" id="IPR056823">
    <property type="entry name" value="TEN-like_YD-shell"/>
</dbReference>
<name>A0ABY9PGY1_9GAMM</name>
<reference evidence="4 5" key="1">
    <citation type="submission" date="2023-08" db="EMBL/GenBank/DDBJ databases">
        <title>The whole genome sequence of Lysobacter yananisis.</title>
        <authorList>
            <person name="Sun H."/>
        </authorList>
    </citation>
    <scope>NUCLEOTIDE SEQUENCE [LARGE SCALE GENOMIC DNA]</scope>
    <source>
        <strain evidence="4 5">SNNU513</strain>
    </source>
</reference>
<dbReference type="Gene3D" id="2.180.10.10">
    <property type="entry name" value="RHS repeat-associated core"/>
    <property type="match status" value="3"/>
</dbReference>
<dbReference type="RefSeq" id="WP_309153263.1">
    <property type="nucleotide sequence ID" value="NZ_CP133568.1"/>
</dbReference>
<dbReference type="NCBIfam" id="TIGR03696">
    <property type="entry name" value="Rhs_assc_core"/>
    <property type="match status" value="1"/>
</dbReference>
<dbReference type="Pfam" id="PF05593">
    <property type="entry name" value="RHS_repeat"/>
    <property type="match status" value="2"/>
</dbReference>
<dbReference type="InterPro" id="IPR050708">
    <property type="entry name" value="T6SS_VgrG/RHS"/>
</dbReference>
<dbReference type="PRINTS" id="PR00394">
    <property type="entry name" value="RHSPROTEIN"/>
</dbReference>
<accession>A0ABY9PGY1</accession>